<organism evidence="3">
    <name type="scientific">Sesamum radiatum</name>
    <name type="common">Black benniseed</name>
    <dbReference type="NCBI Taxonomy" id="300843"/>
    <lineage>
        <taxon>Eukaryota</taxon>
        <taxon>Viridiplantae</taxon>
        <taxon>Streptophyta</taxon>
        <taxon>Embryophyta</taxon>
        <taxon>Tracheophyta</taxon>
        <taxon>Spermatophyta</taxon>
        <taxon>Magnoliopsida</taxon>
        <taxon>eudicotyledons</taxon>
        <taxon>Gunneridae</taxon>
        <taxon>Pentapetalae</taxon>
        <taxon>asterids</taxon>
        <taxon>lamiids</taxon>
        <taxon>Lamiales</taxon>
        <taxon>Pedaliaceae</taxon>
        <taxon>Sesamum</taxon>
    </lineage>
</organism>
<gene>
    <name evidence="3" type="ORF">Sradi_7129300</name>
</gene>
<evidence type="ECO:0000259" key="2">
    <source>
        <dbReference type="Pfam" id="PF22936"/>
    </source>
</evidence>
<dbReference type="Gene3D" id="3.30.420.10">
    <property type="entry name" value="Ribonuclease H-like superfamily/Ribonuclease H"/>
    <property type="match status" value="1"/>
</dbReference>
<comment type="caution">
    <text evidence="3">The sequence shown here is derived from an EMBL/GenBank/DDBJ whole genome shotgun (WGS) entry which is preliminary data.</text>
</comment>
<dbReference type="PANTHER" id="PTHR37610:SF40">
    <property type="entry name" value="OS01G0909600 PROTEIN"/>
    <property type="match status" value="1"/>
</dbReference>
<accession>A0AAW2IZ16</accession>
<dbReference type="AlphaFoldDB" id="A0AAW2IZ16"/>
<evidence type="ECO:0008006" key="4">
    <source>
        <dbReference type="Google" id="ProtNLM"/>
    </source>
</evidence>
<proteinExistence type="predicted"/>
<feature type="domain" description="Retrotransposon Copia-like N-terminal" evidence="1">
    <location>
        <begin position="28"/>
        <end position="75"/>
    </location>
</feature>
<dbReference type="EMBL" id="JACGWJ010000894">
    <property type="protein sequence ID" value="KAL0287186.1"/>
    <property type="molecule type" value="Genomic_DNA"/>
</dbReference>
<dbReference type="PANTHER" id="PTHR37610">
    <property type="entry name" value="CCHC-TYPE DOMAIN-CONTAINING PROTEIN"/>
    <property type="match status" value="1"/>
</dbReference>
<dbReference type="InterPro" id="IPR029472">
    <property type="entry name" value="Copia-like_N"/>
</dbReference>
<dbReference type="Pfam" id="PF14244">
    <property type="entry name" value="Retrotran_gag_3"/>
    <property type="match status" value="1"/>
</dbReference>
<protein>
    <recommendedName>
        <fullName evidence="4">Retrotransposon Copia-like N-terminal domain-containing protein</fullName>
    </recommendedName>
</protein>
<reference evidence="3" key="1">
    <citation type="submission" date="2020-06" db="EMBL/GenBank/DDBJ databases">
        <authorList>
            <person name="Li T."/>
            <person name="Hu X."/>
            <person name="Zhang T."/>
            <person name="Song X."/>
            <person name="Zhang H."/>
            <person name="Dai N."/>
            <person name="Sheng W."/>
            <person name="Hou X."/>
            <person name="Wei L."/>
        </authorList>
    </citation>
    <scope>NUCLEOTIDE SEQUENCE</scope>
    <source>
        <strain evidence="3">G02</strain>
        <tissue evidence="3">Leaf</tissue>
    </source>
</reference>
<evidence type="ECO:0000313" key="3">
    <source>
        <dbReference type="EMBL" id="KAL0287186.1"/>
    </source>
</evidence>
<evidence type="ECO:0000259" key="1">
    <source>
        <dbReference type="Pfam" id="PF14244"/>
    </source>
</evidence>
<dbReference type="GO" id="GO:0003676">
    <property type="term" value="F:nucleic acid binding"/>
    <property type="evidence" value="ECO:0007669"/>
    <property type="project" value="InterPro"/>
</dbReference>
<feature type="domain" description="Retrovirus-related Pol polyprotein from transposon TNT 1-94-like beta-barrel" evidence="2">
    <location>
        <begin position="308"/>
        <end position="366"/>
    </location>
</feature>
<name>A0AAW2IZ16_SESRA</name>
<reference evidence="3" key="2">
    <citation type="journal article" date="2024" name="Plant">
        <title>Genomic evolution and insights into agronomic trait innovations of Sesamum species.</title>
        <authorList>
            <person name="Miao H."/>
            <person name="Wang L."/>
            <person name="Qu L."/>
            <person name="Liu H."/>
            <person name="Sun Y."/>
            <person name="Le M."/>
            <person name="Wang Q."/>
            <person name="Wei S."/>
            <person name="Zheng Y."/>
            <person name="Lin W."/>
            <person name="Duan Y."/>
            <person name="Cao H."/>
            <person name="Xiong S."/>
            <person name="Wang X."/>
            <person name="Wei L."/>
            <person name="Li C."/>
            <person name="Ma Q."/>
            <person name="Ju M."/>
            <person name="Zhao R."/>
            <person name="Li G."/>
            <person name="Mu C."/>
            <person name="Tian Q."/>
            <person name="Mei H."/>
            <person name="Zhang T."/>
            <person name="Gao T."/>
            <person name="Zhang H."/>
        </authorList>
    </citation>
    <scope>NUCLEOTIDE SEQUENCE</scope>
    <source>
        <strain evidence="3">G02</strain>
    </source>
</reference>
<dbReference type="InterPro" id="IPR054722">
    <property type="entry name" value="PolX-like_BBD"/>
</dbReference>
<dbReference type="InterPro" id="IPR036397">
    <property type="entry name" value="RNaseH_sf"/>
</dbReference>
<dbReference type="Pfam" id="PF22936">
    <property type="entry name" value="Pol_BBD"/>
    <property type="match status" value="1"/>
</dbReference>
<sequence>MATNQTEVVEIAAARTNRQVILESLQLHGSDHPSMILISACLNGKNFLTWSCAIKRALCAKTKLGFVDGTNLKPAVTDPLFEHWIRVDSMVTTWILDSISKEIVEGFIYTKSVRKLWTDLEQRYGGCNGPQLYQFQRAITSLCQGNATVGSYFTNGGETIGRVGGIDLLLNVPAMAELVRSKYGFHESVDATTMVVRGGFKKEDRRRGHTDKKNLVCDHCNKPGHSKDTCFKIHGTPDWYKEMIEQQKKEQGMARGYTVQTDEFKGVINHNQKETKESLLLQELVKLIKGRDQNMQQYPPPQAHFAQHDNFAGIHSVSVNLVVHLPDGTTQKVTHIGDILLYKHLTLSNVLYVRSFKYNLLSVPKLCSLLPMEVLFHSTHCILLDPITDSHLPKECDACAMAKMHRQPFSSHQIQTSAPFELLHVDVWGPYKISSLTGCHYFLTLVDDFSRGL</sequence>